<reference evidence="3" key="1">
    <citation type="journal article" date="2019" name="Int. J. Syst. Evol. Microbiol.">
        <title>The Global Catalogue of Microorganisms (GCM) 10K type strain sequencing project: providing services to taxonomists for standard genome sequencing and annotation.</title>
        <authorList>
            <consortium name="The Broad Institute Genomics Platform"/>
            <consortium name="The Broad Institute Genome Sequencing Center for Infectious Disease"/>
            <person name="Wu L."/>
            <person name="Ma J."/>
        </authorList>
    </citation>
    <scope>NUCLEOTIDE SEQUENCE [LARGE SCALE GENOMIC DNA]</scope>
    <source>
        <strain evidence="3">CCUG 53270</strain>
    </source>
</reference>
<keyword evidence="1" id="KW-0812">Transmembrane</keyword>
<keyword evidence="1" id="KW-0472">Membrane</keyword>
<gene>
    <name evidence="2" type="ORF">ACFQ4B_29745</name>
</gene>
<evidence type="ECO:0000256" key="1">
    <source>
        <dbReference type="SAM" id="Phobius"/>
    </source>
</evidence>
<organism evidence="2 3">
    <name type="scientific">Paenibacillus vulneris</name>
    <dbReference type="NCBI Taxonomy" id="1133364"/>
    <lineage>
        <taxon>Bacteria</taxon>
        <taxon>Bacillati</taxon>
        <taxon>Bacillota</taxon>
        <taxon>Bacilli</taxon>
        <taxon>Bacillales</taxon>
        <taxon>Paenibacillaceae</taxon>
        <taxon>Paenibacillus</taxon>
    </lineage>
</organism>
<proteinExistence type="predicted"/>
<comment type="caution">
    <text evidence="2">The sequence shown here is derived from an EMBL/GenBank/DDBJ whole genome shotgun (WGS) entry which is preliminary data.</text>
</comment>
<protein>
    <submittedName>
        <fullName evidence="2">Uncharacterized protein</fullName>
    </submittedName>
</protein>
<accession>A0ABW3UWZ0</accession>
<dbReference type="EMBL" id="JBHTLU010000044">
    <property type="protein sequence ID" value="MFD1224296.1"/>
    <property type="molecule type" value="Genomic_DNA"/>
</dbReference>
<keyword evidence="1" id="KW-1133">Transmembrane helix</keyword>
<feature type="transmembrane region" description="Helical" evidence="1">
    <location>
        <begin position="12"/>
        <end position="31"/>
    </location>
</feature>
<sequence length="305" mass="34741">MEKRLTRTDYLFVLIFIFMLVLALGTFFLGVKLGQERSAAKYEGQISRQQDAAKAYSAYHQQYLVSFYHTIYQHYREFQTSWFDKLDVLEVNRSADASLLLKDLSKLAKDKYDEIIDKSMPESSPLLQEGQQNYAKSLKLFSEALSSLQSRANSMPAAELLKDMDSNAYLIEAKNFALAAQKNYYDSIVKWQQSASASIQTADAGKPLTIQEWNSLPLNVKNDYISGVLVNTKLYKPFTPQDLSIRIDEMIATGQAAKYNLTQIQPVIEVLLATDAVRSGDFTRNKSRWYPNETLPQIPFFTGQN</sequence>
<dbReference type="RefSeq" id="WP_345593092.1">
    <property type="nucleotide sequence ID" value="NZ_BAABJG010000041.1"/>
</dbReference>
<keyword evidence="3" id="KW-1185">Reference proteome</keyword>
<name>A0ABW3UWZ0_9BACL</name>
<evidence type="ECO:0000313" key="2">
    <source>
        <dbReference type="EMBL" id="MFD1224296.1"/>
    </source>
</evidence>
<evidence type="ECO:0000313" key="3">
    <source>
        <dbReference type="Proteomes" id="UP001597180"/>
    </source>
</evidence>
<dbReference type="Proteomes" id="UP001597180">
    <property type="component" value="Unassembled WGS sequence"/>
</dbReference>